<evidence type="ECO:0000313" key="4">
    <source>
        <dbReference type="EMBL" id="KAH7935754.1"/>
    </source>
</evidence>
<dbReference type="GO" id="GO:0008270">
    <property type="term" value="F:zinc ion binding"/>
    <property type="evidence" value="ECO:0007669"/>
    <property type="project" value="UniProtKB-KW"/>
</dbReference>
<feature type="domain" description="CCHC-type" evidence="3">
    <location>
        <begin position="138"/>
        <end position="153"/>
    </location>
</feature>
<evidence type="ECO:0000259" key="3">
    <source>
        <dbReference type="PROSITE" id="PS50158"/>
    </source>
</evidence>
<reference evidence="4" key="2">
    <citation type="submission" date="2021-09" db="EMBL/GenBank/DDBJ databases">
        <authorList>
            <person name="Jia N."/>
            <person name="Wang J."/>
            <person name="Shi W."/>
            <person name="Du L."/>
            <person name="Sun Y."/>
            <person name="Zhan W."/>
            <person name="Jiang J."/>
            <person name="Wang Q."/>
            <person name="Zhang B."/>
            <person name="Ji P."/>
            <person name="Sakyi L.B."/>
            <person name="Cui X."/>
            <person name="Yuan T."/>
            <person name="Jiang B."/>
            <person name="Yang W."/>
            <person name="Lam T.T.-Y."/>
            <person name="Chang Q."/>
            <person name="Ding S."/>
            <person name="Wang X."/>
            <person name="Zhu J."/>
            <person name="Ruan X."/>
            <person name="Zhao L."/>
            <person name="Wei J."/>
            <person name="Que T."/>
            <person name="Du C."/>
            <person name="Cheng J."/>
            <person name="Dai P."/>
            <person name="Han X."/>
            <person name="Huang E."/>
            <person name="Gao Y."/>
            <person name="Liu J."/>
            <person name="Shao H."/>
            <person name="Ye R."/>
            <person name="Li L."/>
            <person name="Wei W."/>
            <person name="Wang X."/>
            <person name="Wang C."/>
            <person name="Huo Q."/>
            <person name="Li W."/>
            <person name="Guo W."/>
            <person name="Chen H."/>
            <person name="Chen S."/>
            <person name="Zhou L."/>
            <person name="Zhou L."/>
            <person name="Ni X."/>
            <person name="Tian J."/>
            <person name="Zhou Y."/>
            <person name="Sheng Y."/>
            <person name="Liu T."/>
            <person name="Pan Y."/>
            <person name="Xia L."/>
            <person name="Li J."/>
            <person name="Zhao F."/>
            <person name="Cao W."/>
        </authorList>
    </citation>
    <scope>NUCLEOTIDE SEQUENCE</scope>
    <source>
        <strain evidence="4">Rsan-2018</strain>
        <tissue evidence="4">Larvae</tissue>
    </source>
</reference>
<dbReference type="InterPro" id="IPR001878">
    <property type="entry name" value="Znf_CCHC"/>
</dbReference>
<gene>
    <name evidence="4" type="ORF">HPB52_013079</name>
</gene>
<evidence type="ECO:0000256" key="2">
    <source>
        <dbReference type="SAM" id="MobiDB-lite"/>
    </source>
</evidence>
<dbReference type="GO" id="GO:0003676">
    <property type="term" value="F:nucleic acid binding"/>
    <property type="evidence" value="ECO:0007669"/>
    <property type="project" value="InterPro"/>
</dbReference>
<comment type="caution">
    <text evidence="4">The sequence shown here is derived from an EMBL/GenBank/DDBJ whole genome shotgun (WGS) entry which is preliminary data.</text>
</comment>
<keyword evidence="1" id="KW-0863">Zinc-finger</keyword>
<reference evidence="4" key="1">
    <citation type="journal article" date="2020" name="Cell">
        <title>Large-Scale Comparative Analyses of Tick Genomes Elucidate Their Genetic Diversity and Vector Capacities.</title>
        <authorList>
            <consortium name="Tick Genome and Microbiome Consortium (TIGMIC)"/>
            <person name="Jia N."/>
            <person name="Wang J."/>
            <person name="Shi W."/>
            <person name="Du L."/>
            <person name="Sun Y."/>
            <person name="Zhan W."/>
            <person name="Jiang J.F."/>
            <person name="Wang Q."/>
            <person name="Zhang B."/>
            <person name="Ji P."/>
            <person name="Bell-Sakyi L."/>
            <person name="Cui X.M."/>
            <person name="Yuan T.T."/>
            <person name="Jiang B.G."/>
            <person name="Yang W.F."/>
            <person name="Lam T.T."/>
            <person name="Chang Q.C."/>
            <person name="Ding S.J."/>
            <person name="Wang X.J."/>
            <person name="Zhu J.G."/>
            <person name="Ruan X.D."/>
            <person name="Zhao L."/>
            <person name="Wei J.T."/>
            <person name="Ye R.Z."/>
            <person name="Que T.C."/>
            <person name="Du C.H."/>
            <person name="Zhou Y.H."/>
            <person name="Cheng J.X."/>
            <person name="Dai P.F."/>
            <person name="Guo W.B."/>
            <person name="Han X.H."/>
            <person name="Huang E.J."/>
            <person name="Li L.F."/>
            <person name="Wei W."/>
            <person name="Gao Y.C."/>
            <person name="Liu J.Z."/>
            <person name="Shao H.Z."/>
            <person name="Wang X."/>
            <person name="Wang C.C."/>
            <person name="Yang T.C."/>
            <person name="Huo Q.B."/>
            <person name="Li W."/>
            <person name="Chen H.Y."/>
            <person name="Chen S.E."/>
            <person name="Zhou L.G."/>
            <person name="Ni X.B."/>
            <person name="Tian J.H."/>
            <person name="Sheng Y."/>
            <person name="Liu T."/>
            <person name="Pan Y.S."/>
            <person name="Xia L.Y."/>
            <person name="Li J."/>
            <person name="Zhao F."/>
            <person name="Cao W.C."/>
        </authorList>
    </citation>
    <scope>NUCLEOTIDE SEQUENCE</scope>
    <source>
        <strain evidence="4">Rsan-2018</strain>
    </source>
</reference>
<dbReference type="SUPFAM" id="SSF57756">
    <property type="entry name" value="Retrovirus zinc finger-like domains"/>
    <property type="match status" value="1"/>
</dbReference>
<keyword evidence="1" id="KW-0862">Zinc</keyword>
<dbReference type="InterPro" id="IPR036875">
    <property type="entry name" value="Znf_CCHC_sf"/>
</dbReference>
<evidence type="ECO:0000313" key="5">
    <source>
        <dbReference type="Proteomes" id="UP000821837"/>
    </source>
</evidence>
<keyword evidence="5" id="KW-1185">Reference proteome</keyword>
<dbReference type="Proteomes" id="UP000821837">
    <property type="component" value="Unassembled WGS sequence"/>
</dbReference>
<proteinExistence type="predicted"/>
<keyword evidence="1" id="KW-0479">Metal-binding</keyword>
<feature type="region of interest" description="Disordered" evidence="2">
    <location>
        <begin position="170"/>
        <end position="270"/>
    </location>
</feature>
<feature type="compositionally biased region" description="Polar residues" evidence="2">
    <location>
        <begin position="213"/>
        <end position="224"/>
    </location>
</feature>
<name>A0A9D4PBL8_RHISA</name>
<dbReference type="AlphaFoldDB" id="A0A9D4PBL8"/>
<feature type="compositionally biased region" description="Basic and acidic residues" evidence="2">
    <location>
        <begin position="190"/>
        <end position="202"/>
    </location>
</feature>
<organism evidence="4 5">
    <name type="scientific">Rhipicephalus sanguineus</name>
    <name type="common">Brown dog tick</name>
    <name type="synonym">Ixodes sanguineus</name>
    <dbReference type="NCBI Taxonomy" id="34632"/>
    <lineage>
        <taxon>Eukaryota</taxon>
        <taxon>Metazoa</taxon>
        <taxon>Ecdysozoa</taxon>
        <taxon>Arthropoda</taxon>
        <taxon>Chelicerata</taxon>
        <taxon>Arachnida</taxon>
        <taxon>Acari</taxon>
        <taxon>Parasitiformes</taxon>
        <taxon>Ixodida</taxon>
        <taxon>Ixodoidea</taxon>
        <taxon>Ixodidae</taxon>
        <taxon>Rhipicephalinae</taxon>
        <taxon>Rhipicephalus</taxon>
        <taxon>Rhipicephalus</taxon>
    </lineage>
</organism>
<accession>A0A9D4PBL8</accession>
<evidence type="ECO:0000256" key="1">
    <source>
        <dbReference type="PROSITE-ProRule" id="PRU00047"/>
    </source>
</evidence>
<dbReference type="VEuPathDB" id="VectorBase:RSAN_045416"/>
<sequence length="270" mass="30376">MDNKFAGIKPMTSGKTWLLKLKTREAWEKLASRNNMRVKKLYCAISVPGEPEIWMRVFRVPLWRSNQNLAYELSDHFGLVKKVSCRMWSWPEEKAYSTTRYVRLRLKEGLEEKDIPYVWFCFESDTYPIAVTGRPPLCFRCHTVGHLKRECDQPPCTGCDRHLHDTRKSLWQSPSPVPSGDGGEPLTSDAEGKQKVPVKPEDVLVTPAAACGSQEQSVSNQETTPVLEETPAEEPHEVTGADTETENTSAVTRRGSDSEGDIMCSSGEAK</sequence>
<dbReference type="PROSITE" id="PS50158">
    <property type="entry name" value="ZF_CCHC"/>
    <property type="match status" value="1"/>
</dbReference>
<dbReference type="EMBL" id="JABSTV010001255">
    <property type="protein sequence ID" value="KAH7935754.1"/>
    <property type="molecule type" value="Genomic_DNA"/>
</dbReference>
<protein>
    <recommendedName>
        <fullName evidence="3">CCHC-type domain-containing protein</fullName>
    </recommendedName>
</protein>